<evidence type="ECO:0008006" key="8">
    <source>
        <dbReference type="Google" id="ProtNLM"/>
    </source>
</evidence>
<dbReference type="GO" id="GO:0005829">
    <property type="term" value="C:cytosol"/>
    <property type="evidence" value="ECO:0007669"/>
    <property type="project" value="TreeGrafter"/>
</dbReference>
<dbReference type="Pfam" id="PF01523">
    <property type="entry name" value="PmbA_TldD_1st"/>
    <property type="match status" value="1"/>
</dbReference>
<feature type="region of interest" description="Disordered" evidence="2">
    <location>
        <begin position="333"/>
        <end position="352"/>
    </location>
</feature>
<proteinExistence type="inferred from homology"/>
<feature type="domain" description="Metalloprotease TldD/E N-terminal" evidence="3">
    <location>
        <begin position="29"/>
        <end position="93"/>
    </location>
</feature>
<dbReference type="Pfam" id="PF19289">
    <property type="entry name" value="PmbA_TldD_3rd"/>
    <property type="match status" value="1"/>
</dbReference>
<dbReference type="GO" id="GO:0008237">
    <property type="term" value="F:metallopeptidase activity"/>
    <property type="evidence" value="ECO:0007669"/>
    <property type="project" value="InterPro"/>
</dbReference>
<dbReference type="InterPro" id="IPR036059">
    <property type="entry name" value="TldD/PmbA_sf"/>
</dbReference>
<dbReference type="PANTHER" id="PTHR43421:SF1">
    <property type="entry name" value="METALLOPROTEASE PMBA"/>
    <property type="match status" value="1"/>
</dbReference>
<evidence type="ECO:0000256" key="2">
    <source>
        <dbReference type="SAM" id="MobiDB-lite"/>
    </source>
</evidence>
<dbReference type="InterPro" id="IPR035068">
    <property type="entry name" value="TldD/PmbA_N"/>
</dbReference>
<evidence type="ECO:0000256" key="1">
    <source>
        <dbReference type="ARBA" id="ARBA00005836"/>
    </source>
</evidence>
<dbReference type="AlphaFoldDB" id="A0A286GHQ9"/>
<dbReference type="InterPro" id="IPR047657">
    <property type="entry name" value="PmbA"/>
</dbReference>
<dbReference type="InterPro" id="IPR045570">
    <property type="entry name" value="Metalloprtase-TldD/E_cen_dom"/>
</dbReference>
<keyword evidence="7" id="KW-1185">Reference proteome</keyword>
<dbReference type="SUPFAM" id="SSF111283">
    <property type="entry name" value="Putative modulator of DNA gyrase, PmbA/TldD"/>
    <property type="match status" value="1"/>
</dbReference>
<evidence type="ECO:0000259" key="4">
    <source>
        <dbReference type="Pfam" id="PF19289"/>
    </source>
</evidence>
<comment type="similarity">
    <text evidence="1">Belongs to the peptidase U62 family.</text>
</comment>
<dbReference type="RefSeq" id="WP_097279173.1">
    <property type="nucleotide sequence ID" value="NZ_OCNJ01000004.1"/>
</dbReference>
<dbReference type="Proteomes" id="UP000219621">
    <property type="component" value="Unassembled WGS sequence"/>
</dbReference>
<protein>
    <recommendedName>
        <fullName evidence="8">PmbA protein</fullName>
    </recommendedName>
</protein>
<feature type="domain" description="Metalloprotease TldD/E central" evidence="5">
    <location>
        <begin position="121"/>
        <end position="226"/>
    </location>
</feature>
<evidence type="ECO:0000313" key="6">
    <source>
        <dbReference type="EMBL" id="SOD95071.1"/>
    </source>
</evidence>
<dbReference type="OrthoDB" id="9803618at2"/>
<evidence type="ECO:0000313" key="7">
    <source>
        <dbReference type="Proteomes" id="UP000219621"/>
    </source>
</evidence>
<feature type="domain" description="Metalloprotease TldD/E C-terminal" evidence="4">
    <location>
        <begin position="234"/>
        <end position="450"/>
    </location>
</feature>
<dbReference type="GO" id="GO:0006508">
    <property type="term" value="P:proteolysis"/>
    <property type="evidence" value="ECO:0007669"/>
    <property type="project" value="InterPro"/>
</dbReference>
<dbReference type="InterPro" id="IPR002510">
    <property type="entry name" value="Metalloprtase-TldD/E_N"/>
</dbReference>
<dbReference type="EMBL" id="OCNJ01000004">
    <property type="protein sequence ID" value="SOD95071.1"/>
    <property type="molecule type" value="Genomic_DNA"/>
</dbReference>
<dbReference type="Pfam" id="PF19290">
    <property type="entry name" value="PmbA_TldD_2nd"/>
    <property type="match status" value="1"/>
</dbReference>
<reference evidence="6 7" key="1">
    <citation type="submission" date="2017-09" db="EMBL/GenBank/DDBJ databases">
        <authorList>
            <person name="Ehlers B."/>
            <person name="Leendertz F.H."/>
        </authorList>
    </citation>
    <scope>NUCLEOTIDE SEQUENCE [LARGE SCALE GENOMIC DNA]</scope>
    <source>
        <strain evidence="6 7">USBA 140</strain>
    </source>
</reference>
<evidence type="ECO:0000259" key="3">
    <source>
        <dbReference type="Pfam" id="PF01523"/>
    </source>
</evidence>
<name>A0A286GHQ9_9PROT</name>
<evidence type="ECO:0000259" key="5">
    <source>
        <dbReference type="Pfam" id="PF19290"/>
    </source>
</evidence>
<dbReference type="Gene3D" id="3.30.2290.10">
    <property type="entry name" value="PmbA/TldD superfamily"/>
    <property type="match status" value="1"/>
</dbReference>
<organism evidence="6 7">
    <name type="scientific">Caenispirillum bisanense</name>
    <dbReference type="NCBI Taxonomy" id="414052"/>
    <lineage>
        <taxon>Bacteria</taxon>
        <taxon>Pseudomonadati</taxon>
        <taxon>Pseudomonadota</taxon>
        <taxon>Alphaproteobacteria</taxon>
        <taxon>Rhodospirillales</taxon>
        <taxon>Novispirillaceae</taxon>
        <taxon>Caenispirillum</taxon>
    </lineage>
</organism>
<sequence>MSKALVDTDALSLLDDLVRKAKTAGADAADAVMVDARSLSVGYRLGELEHLERSEGQDIGLRVFVGKRSAIVSSADAKPAALDELVERAVAMARLVPEDEFSGLADPNQLATDLPELDCFDPTELSAEQMIEMVRQAEDVARQNPKVVNSEGAQAGWGQSSVAVVGSNGMTLAYRGSNVSLSCVVLAAGPDGGMERDYEYDTTNYVAALRAPEEIGRLAAERAVRRTGGRRMKSQRVPVIFDPRVARGMIGHVLGAINGASIARGTSFLKDKMDQQVMSEGITIVEDPHRPRGLRSKPCDAEGLPNRRRNLVDAGVLTTWLLDLRSARQLGLQSTGHASRGTSSPPSPSATNVWIEPGTLSPAELMADIADGVYVTDLFGSGVNGVTGDYSRGFAGFRIENGQCTTPLNEMTIAGNLKDMFRTLTPANDLEIRFGMDAPTLRLDGVTVAGQ</sequence>
<gene>
    <name evidence="6" type="ORF">SAMN05421508_104216</name>
</gene>
<accession>A0A286GHQ9</accession>
<dbReference type="InterPro" id="IPR045569">
    <property type="entry name" value="Metalloprtase-TldD/E_C"/>
</dbReference>
<dbReference type="PANTHER" id="PTHR43421">
    <property type="entry name" value="METALLOPROTEASE PMBA"/>
    <property type="match status" value="1"/>
</dbReference>